<evidence type="ECO:0000256" key="7">
    <source>
        <dbReference type="ARBA" id="ARBA00019608"/>
    </source>
</evidence>
<keyword evidence="15" id="KW-0594">Phospholipid biosynthesis</keyword>
<protein>
    <recommendedName>
        <fullName evidence="7">CDP-diacylglycerol pyrophosphatase</fullName>
        <ecNumber evidence="6">3.6.1.26</ecNumber>
    </recommendedName>
    <alternativeName>
        <fullName evidence="17">CDP-diacylglycerol phosphatidylhydrolase</fullName>
    </alternativeName>
    <alternativeName>
        <fullName evidence="18">CDP-diglyceride hydrolase</fullName>
    </alternativeName>
</protein>
<keyword evidence="16" id="KW-1208">Phospholipid metabolism</keyword>
<dbReference type="GO" id="GO:0008654">
    <property type="term" value="P:phospholipid biosynthetic process"/>
    <property type="evidence" value="ECO:0007669"/>
    <property type="project" value="UniProtKB-KW"/>
</dbReference>
<dbReference type="InterPro" id="IPR003763">
    <property type="entry name" value="CDP-diacylglyc_Pase"/>
</dbReference>
<accession>A0A975FW23</accession>
<evidence type="ECO:0000256" key="2">
    <source>
        <dbReference type="ARBA" id="ARBA00004162"/>
    </source>
</evidence>
<evidence type="ECO:0000256" key="14">
    <source>
        <dbReference type="ARBA" id="ARBA00023136"/>
    </source>
</evidence>
<evidence type="ECO:0000256" key="3">
    <source>
        <dbReference type="ARBA" id="ARBA00004927"/>
    </source>
</evidence>
<gene>
    <name evidence="19" type="ORF">KCG34_14720</name>
</gene>
<keyword evidence="11" id="KW-0378">Hydrolase</keyword>
<dbReference type="EMBL" id="CP073078">
    <property type="protein sequence ID" value="QUD86350.1"/>
    <property type="molecule type" value="Genomic_DNA"/>
</dbReference>
<organism evidence="19 20">
    <name type="scientific">Phenylobacterium montanum</name>
    <dbReference type="NCBI Taxonomy" id="2823693"/>
    <lineage>
        <taxon>Bacteria</taxon>
        <taxon>Pseudomonadati</taxon>
        <taxon>Pseudomonadota</taxon>
        <taxon>Alphaproteobacteria</taxon>
        <taxon>Caulobacterales</taxon>
        <taxon>Caulobacteraceae</taxon>
        <taxon>Phenylobacterium</taxon>
    </lineage>
</organism>
<evidence type="ECO:0000256" key="16">
    <source>
        <dbReference type="ARBA" id="ARBA00023264"/>
    </source>
</evidence>
<dbReference type="Pfam" id="PF02611">
    <property type="entry name" value="CDH"/>
    <property type="match status" value="1"/>
</dbReference>
<dbReference type="GO" id="GO:0005886">
    <property type="term" value="C:plasma membrane"/>
    <property type="evidence" value="ECO:0007669"/>
    <property type="project" value="UniProtKB-SubCell"/>
</dbReference>
<evidence type="ECO:0000256" key="13">
    <source>
        <dbReference type="ARBA" id="ARBA00023098"/>
    </source>
</evidence>
<keyword evidence="12" id="KW-1133">Transmembrane helix</keyword>
<comment type="pathway">
    <text evidence="3">Phospholipid metabolism; CDP-diacylglycerol degradation; phosphatidate from CDP-diacylglycerol: step 1/1.</text>
</comment>
<evidence type="ECO:0000256" key="11">
    <source>
        <dbReference type="ARBA" id="ARBA00022801"/>
    </source>
</evidence>
<dbReference type="PIRSF" id="PIRSF001273">
    <property type="entry name" value="CDH"/>
    <property type="match status" value="1"/>
</dbReference>
<reference evidence="19" key="1">
    <citation type="submission" date="2021-04" db="EMBL/GenBank/DDBJ databases">
        <title>The complete genome sequence of Caulobacter sp. S6.</title>
        <authorList>
            <person name="Tang Y."/>
            <person name="Ouyang W."/>
            <person name="Liu Q."/>
            <person name="Huang B."/>
            <person name="Guo Z."/>
            <person name="Lei P."/>
        </authorList>
    </citation>
    <scope>NUCLEOTIDE SEQUENCE</scope>
    <source>
        <strain evidence="19">S6</strain>
    </source>
</reference>
<dbReference type="InterPro" id="IPR036265">
    <property type="entry name" value="HIT-like_sf"/>
</dbReference>
<dbReference type="EC" id="3.6.1.26" evidence="6"/>
<proteinExistence type="inferred from homology"/>
<evidence type="ECO:0000256" key="6">
    <source>
        <dbReference type="ARBA" id="ARBA00012375"/>
    </source>
</evidence>
<comment type="catalytic activity">
    <reaction evidence="1">
        <text>a CDP-1,2-diacyl-sn-glycerol + H2O = a 1,2-diacyl-sn-glycero-3-phosphate + CMP + 2 H(+)</text>
        <dbReference type="Rhea" id="RHEA:15221"/>
        <dbReference type="ChEBI" id="CHEBI:15377"/>
        <dbReference type="ChEBI" id="CHEBI:15378"/>
        <dbReference type="ChEBI" id="CHEBI:58332"/>
        <dbReference type="ChEBI" id="CHEBI:58608"/>
        <dbReference type="ChEBI" id="CHEBI:60377"/>
        <dbReference type="EC" id="3.6.1.26"/>
    </reaction>
</comment>
<dbReference type="Gene3D" id="3.30.428.30">
    <property type="entry name" value="HIT family - CDH-like"/>
    <property type="match status" value="1"/>
</dbReference>
<evidence type="ECO:0000256" key="17">
    <source>
        <dbReference type="ARBA" id="ARBA00032888"/>
    </source>
</evidence>
<keyword evidence="8" id="KW-1003">Cell membrane</keyword>
<evidence type="ECO:0000256" key="1">
    <source>
        <dbReference type="ARBA" id="ARBA00001007"/>
    </source>
</evidence>
<dbReference type="RefSeq" id="WP_211936402.1">
    <property type="nucleotide sequence ID" value="NZ_CP073078.1"/>
</dbReference>
<comment type="similarity">
    <text evidence="5">Belongs to the Cdh family.</text>
</comment>
<evidence type="ECO:0000256" key="15">
    <source>
        <dbReference type="ARBA" id="ARBA00023209"/>
    </source>
</evidence>
<keyword evidence="14" id="KW-0472">Membrane</keyword>
<dbReference type="Proteomes" id="UP000676409">
    <property type="component" value="Chromosome"/>
</dbReference>
<keyword evidence="9" id="KW-0444">Lipid biosynthesis</keyword>
<comment type="subcellular location">
    <subcellularLocation>
        <location evidence="2">Cell membrane</location>
        <topology evidence="2">Single-pass membrane protein</topology>
    </subcellularLocation>
</comment>
<dbReference type="GO" id="GO:0008715">
    <property type="term" value="F:CDP-diacylglycerol diphosphatase activity"/>
    <property type="evidence" value="ECO:0007669"/>
    <property type="project" value="UniProtKB-EC"/>
</dbReference>
<evidence type="ECO:0000313" key="19">
    <source>
        <dbReference type="EMBL" id="QUD86350.1"/>
    </source>
</evidence>
<evidence type="ECO:0000313" key="20">
    <source>
        <dbReference type="Proteomes" id="UP000676409"/>
    </source>
</evidence>
<keyword evidence="13" id="KW-0443">Lipid metabolism</keyword>
<keyword evidence="10" id="KW-0812">Transmembrane</keyword>
<dbReference type="AlphaFoldDB" id="A0A975FW23"/>
<comment type="pathway">
    <text evidence="4">Lipid metabolism.</text>
</comment>
<evidence type="ECO:0000256" key="9">
    <source>
        <dbReference type="ARBA" id="ARBA00022516"/>
    </source>
</evidence>
<evidence type="ECO:0000256" key="8">
    <source>
        <dbReference type="ARBA" id="ARBA00022475"/>
    </source>
</evidence>
<keyword evidence="20" id="KW-1185">Reference proteome</keyword>
<evidence type="ECO:0000256" key="4">
    <source>
        <dbReference type="ARBA" id="ARBA00005189"/>
    </source>
</evidence>
<evidence type="ECO:0000256" key="5">
    <source>
        <dbReference type="ARBA" id="ARBA00006435"/>
    </source>
</evidence>
<dbReference type="SUPFAM" id="SSF54197">
    <property type="entry name" value="HIT-like"/>
    <property type="match status" value="1"/>
</dbReference>
<sequence>MLDLNRPRWPSVLVLLAGLALCAAGPARAMHLGGIKHMINGAEAAHPNALWHVVHDLCTRDVRLSGDPAPCAKVDLRGGYAVLKDVERHSQYLLLPTARVTGIESPALLAPGSPNYWQAAWANRSLVEKDIGHPVPRDAIGMAVNSYAGRTQNQLHIHIDCVSVQAQKALAGKLDSLGPHWTTLRVWENGATYRVRWIAGSDPGAADPFKLVAHADPKARADMGRMSIALIPATRRDGTPGFVLLADRSDDAHEAVAEELLDHRCHVLSGPGGV</sequence>
<evidence type="ECO:0000256" key="10">
    <source>
        <dbReference type="ARBA" id="ARBA00022692"/>
    </source>
</evidence>
<name>A0A975FW23_9CAUL</name>
<evidence type="ECO:0000256" key="18">
    <source>
        <dbReference type="ARBA" id="ARBA00032892"/>
    </source>
</evidence>
<dbReference type="KEGG" id="caul:KCG34_14720"/>
<evidence type="ECO:0000256" key="12">
    <source>
        <dbReference type="ARBA" id="ARBA00022989"/>
    </source>
</evidence>